<proteinExistence type="inferred from homology"/>
<sequence>MTGTLYRLSAFTRDPKGGNPAGVWLGETLPDPGTMRRIAAEVGYSETAFLAPRHGETRQVRYYSPEAEVSFCGHATVAAGVLLGRLEGAGTYRLATSVGEVPVTVEQDGDGWRASLVSVAPAVRAAASELVEAALASLGWQAHELDPALPPALAYAGAWHLVLAVATRERLDALNYDFAALKALMQRERLTTLQLVWRESAMRFHARDPFPVGGVVEDPATGAAAAALGGYLRAAGLIDTPTRLTILQGEAMGRPSRLEVAVPSSGGIVVTGTAVDLEPTSRRPRRQPRHGGP</sequence>
<protein>
    <submittedName>
        <fullName evidence="5">PhzF family phenazine biosynthesis protein</fullName>
    </submittedName>
</protein>
<dbReference type="AlphaFoldDB" id="A0A7W5ETT5"/>
<feature type="active site" evidence="3">
    <location>
        <position position="46"/>
    </location>
</feature>
<dbReference type="Pfam" id="PF02567">
    <property type="entry name" value="PhzC-PhzF"/>
    <property type="match status" value="1"/>
</dbReference>
<dbReference type="InterPro" id="IPR003719">
    <property type="entry name" value="Phenazine_PhzF-like"/>
</dbReference>
<dbReference type="GO" id="GO:0016853">
    <property type="term" value="F:isomerase activity"/>
    <property type="evidence" value="ECO:0007669"/>
    <property type="project" value="UniProtKB-KW"/>
</dbReference>
<dbReference type="EMBL" id="JACHXR010000002">
    <property type="protein sequence ID" value="MBB3230195.1"/>
    <property type="molecule type" value="Genomic_DNA"/>
</dbReference>
<dbReference type="NCBIfam" id="TIGR00654">
    <property type="entry name" value="PhzF_family"/>
    <property type="match status" value="1"/>
</dbReference>
<dbReference type="GO" id="GO:0005737">
    <property type="term" value="C:cytoplasm"/>
    <property type="evidence" value="ECO:0007669"/>
    <property type="project" value="TreeGrafter"/>
</dbReference>
<dbReference type="PANTHER" id="PTHR13774">
    <property type="entry name" value="PHENAZINE BIOSYNTHESIS PROTEIN"/>
    <property type="match status" value="1"/>
</dbReference>
<evidence type="ECO:0000256" key="4">
    <source>
        <dbReference type="SAM" id="MobiDB-lite"/>
    </source>
</evidence>
<evidence type="ECO:0000256" key="1">
    <source>
        <dbReference type="ARBA" id="ARBA00008270"/>
    </source>
</evidence>
<comment type="caution">
    <text evidence="5">The sequence shown here is derived from an EMBL/GenBank/DDBJ whole genome shotgun (WGS) entry which is preliminary data.</text>
</comment>
<name>A0A7W5ETT5_9GAMM</name>
<keyword evidence="2" id="KW-0413">Isomerase</keyword>
<comment type="similarity">
    <text evidence="1">Belongs to the PhzF family.</text>
</comment>
<dbReference type="Proteomes" id="UP000518892">
    <property type="component" value="Unassembled WGS sequence"/>
</dbReference>
<feature type="compositionally biased region" description="Basic residues" evidence="4">
    <location>
        <begin position="282"/>
        <end position="293"/>
    </location>
</feature>
<evidence type="ECO:0000256" key="3">
    <source>
        <dbReference type="PIRSR" id="PIRSR016184-1"/>
    </source>
</evidence>
<evidence type="ECO:0000313" key="5">
    <source>
        <dbReference type="EMBL" id="MBB3230195.1"/>
    </source>
</evidence>
<accession>A0A7W5ETT5</accession>
<dbReference type="SUPFAM" id="SSF54506">
    <property type="entry name" value="Diaminopimelate epimerase-like"/>
    <property type="match status" value="1"/>
</dbReference>
<dbReference type="RefSeq" id="WP_183382696.1">
    <property type="nucleotide sequence ID" value="NZ_JACHXR010000002.1"/>
</dbReference>
<dbReference type="Gene3D" id="3.10.310.10">
    <property type="entry name" value="Diaminopimelate Epimerase, Chain A, domain 1"/>
    <property type="match status" value="2"/>
</dbReference>
<feature type="region of interest" description="Disordered" evidence="4">
    <location>
        <begin position="274"/>
        <end position="293"/>
    </location>
</feature>
<gene>
    <name evidence="5" type="ORF">FHR97_001029</name>
</gene>
<reference evidence="5 6" key="1">
    <citation type="submission" date="2020-08" db="EMBL/GenBank/DDBJ databases">
        <title>Genomic Encyclopedia of Type Strains, Phase III (KMG-III): the genomes of soil and plant-associated and newly described type strains.</title>
        <authorList>
            <person name="Whitman W."/>
        </authorList>
    </citation>
    <scope>NUCLEOTIDE SEQUENCE [LARGE SCALE GENOMIC DNA]</scope>
    <source>
        <strain evidence="5 6">CECT 7744</strain>
    </source>
</reference>
<keyword evidence="6" id="KW-1185">Reference proteome</keyword>
<evidence type="ECO:0000256" key="2">
    <source>
        <dbReference type="ARBA" id="ARBA00023235"/>
    </source>
</evidence>
<evidence type="ECO:0000313" key="6">
    <source>
        <dbReference type="Proteomes" id="UP000518892"/>
    </source>
</evidence>
<organism evidence="5 6">
    <name type="scientific">Halomonas stenophila</name>
    <dbReference type="NCBI Taxonomy" id="795312"/>
    <lineage>
        <taxon>Bacteria</taxon>
        <taxon>Pseudomonadati</taxon>
        <taxon>Pseudomonadota</taxon>
        <taxon>Gammaproteobacteria</taxon>
        <taxon>Oceanospirillales</taxon>
        <taxon>Halomonadaceae</taxon>
        <taxon>Halomonas</taxon>
    </lineage>
</organism>
<dbReference type="PANTHER" id="PTHR13774:SF39">
    <property type="entry name" value="BIOSYNTHESIS PROTEIN, PUTATIVE-RELATED"/>
    <property type="match status" value="1"/>
</dbReference>
<dbReference type="PIRSF" id="PIRSF016184">
    <property type="entry name" value="PhzC_PhzF"/>
    <property type="match status" value="1"/>
</dbReference>